<gene>
    <name evidence="2" type="ORF">AXG93_3348s1210</name>
</gene>
<evidence type="ECO:0000313" key="2">
    <source>
        <dbReference type="EMBL" id="OAE22463.1"/>
    </source>
</evidence>
<reference evidence="2" key="1">
    <citation type="submission" date="2016-03" db="EMBL/GenBank/DDBJ databases">
        <title>Mechanisms controlling the formation of the plant cell surface in tip-growing cells are functionally conserved among land plants.</title>
        <authorList>
            <person name="Honkanen S."/>
            <person name="Jones V.A."/>
            <person name="Morieri G."/>
            <person name="Champion C."/>
            <person name="Hetherington A.J."/>
            <person name="Kelly S."/>
            <person name="Saint-Marcoux D."/>
            <person name="Proust H."/>
            <person name="Prescott H."/>
            <person name="Dolan L."/>
        </authorList>
    </citation>
    <scope>NUCLEOTIDE SEQUENCE [LARGE SCALE GENOMIC DNA]</scope>
    <source>
        <tissue evidence="2">Whole gametophyte</tissue>
    </source>
</reference>
<feature type="compositionally biased region" description="Low complexity" evidence="1">
    <location>
        <begin position="204"/>
        <end position="223"/>
    </location>
</feature>
<evidence type="ECO:0000313" key="3">
    <source>
        <dbReference type="Proteomes" id="UP000077202"/>
    </source>
</evidence>
<comment type="caution">
    <text evidence="2">The sequence shown here is derived from an EMBL/GenBank/DDBJ whole genome shotgun (WGS) entry which is preliminary data.</text>
</comment>
<organism evidence="2 3">
    <name type="scientific">Marchantia polymorpha subsp. ruderalis</name>
    <dbReference type="NCBI Taxonomy" id="1480154"/>
    <lineage>
        <taxon>Eukaryota</taxon>
        <taxon>Viridiplantae</taxon>
        <taxon>Streptophyta</taxon>
        <taxon>Embryophyta</taxon>
        <taxon>Marchantiophyta</taxon>
        <taxon>Marchantiopsida</taxon>
        <taxon>Marchantiidae</taxon>
        <taxon>Marchantiales</taxon>
        <taxon>Marchantiaceae</taxon>
        <taxon>Marchantia</taxon>
    </lineage>
</organism>
<evidence type="ECO:0000256" key="1">
    <source>
        <dbReference type="SAM" id="MobiDB-lite"/>
    </source>
</evidence>
<feature type="compositionally biased region" description="Polar residues" evidence="1">
    <location>
        <begin position="247"/>
        <end position="260"/>
    </location>
</feature>
<dbReference type="EMBL" id="LVLJ01003179">
    <property type="protein sequence ID" value="OAE22463.1"/>
    <property type="molecule type" value="Genomic_DNA"/>
</dbReference>
<keyword evidence="3" id="KW-1185">Reference proteome</keyword>
<protein>
    <submittedName>
        <fullName evidence="2">Uncharacterized protein</fullName>
    </submittedName>
</protein>
<accession>A0A176VPX2</accession>
<sequence>MKNLAECEAARISDLELIEKLEAQCIQDLERHATAMIASSVSGQCRLAKKLDAFLTSSRNAMLNLELKVAAVFQRLGLDWKLDGNATADSADVGSVRSSHQTSVSHKASVREKLATTPISAYLQPLEETPASVGADAPRIYTTPYFPLPDSDLVFHGDVFHVLRTDRFGRLQTVVQALKVRIADALTSPFNLQFCSEIRIPFQSSKGSSRSSGGGVSPSPSGSPKGGPPFPSNPPGEGGGGPPNRSMANPQGNLHQSPFTKHSYPKFKAKGYDDDADSYIKLFESVSTTNKENNDAHRMRIFPSLLRKKAGSWYNRQEYRTCGD</sequence>
<proteinExistence type="predicted"/>
<name>A0A176VPX2_MARPO</name>
<dbReference type="Proteomes" id="UP000077202">
    <property type="component" value="Unassembled WGS sequence"/>
</dbReference>
<feature type="region of interest" description="Disordered" evidence="1">
    <location>
        <begin position="203"/>
        <end position="266"/>
    </location>
</feature>
<dbReference type="AlphaFoldDB" id="A0A176VPX2"/>